<dbReference type="GO" id="GO:0004222">
    <property type="term" value="F:metalloendopeptidase activity"/>
    <property type="evidence" value="ECO:0007669"/>
    <property type="project" value="InterPro"/>
</dbReference>
<feature type="transmembrane region" description="Helical" evidence="11">
    <location>
        <begin position="382"/>
        <end position="415"/>
    </location>
</feature>
<evidence type="ECO:0000256" key="2">
    <source>
        <dbReference type="ARBA" id="ARBA00004141"/>
    </source>
</evidence>
<feature type="transmembrane region" description="Helical" evidence="11">
    <location>
        <begin position="427"/>
        <end position="448"/>
    </location>
</feature>
<evidence type="ECO:0000256" key="5">
    <source>
        <dbReference type="ARBA" id="ARBA00022692"/>
    </source>
</evidence>
<keyword evidence="9 11" id="KW-0482">Metalloprotease</keyword>
<feature type="domain" description="PDZ" evidence="12">
    <location>
        <begin position="197"/>
        <end position="284"/>
    </location>
</feature>
<keyword evidence="7 11" id="KW-0862">Zinc</keyword>
<dbReference type="Gene3D" id="2.30.42.10">
    <property type="match status" value="2"/>
</dbReference>
<name>A0A941AXN8_9GAMM</name>
<dbReference type="PANTHER" id="PTHR42837">
    <property type="entry name" value="REGULATOR OF SIGMA-E PROTEASE RSEP"/>
    <property type="match status" value="1"/>
</dbReference>
<dbReference type="PROSITE" id="PS50106">
    <property type="entry name" value="PDZ"/>
    <property type="match status" value="1"/>
</dbReference>
<accession>A0A941AXN8</accession>
<dbReference type="SMART" id="SM00228">
    <property type="entry name" value="PDZ"/>
    <property type="match status" value="2"/>
</dbReference>
<evidence type="ECO:0000256" key="6">
    <source>
        <dbReference type="ARBA" id="ARBA00022801"/>
    </source>
</evidence>
<dbReference type="GO" id="GO:0006508">
    <property type="term" value="P:proteolysis"/>
    <property type="evidence" value="ECO:0007669"/>
    <property type="project" value="UniProtKB-KW"/>
</dbReference>
<feature type="transmembrane region" description="Helical" evidence="11">
    <location>
        <begin position="6"/>
        <end position="29"/>
    </location>
</feature>
<dbReference type="EC" id="3.4.24.-" evidence="11"/>
<keyword evidence="6 11" id="KW-0378">Hydrolase</keyword>
<dbReference type="EMBL" id="JAGKTC010000002">
    <property type="protein sequence ID" value="MBP3984918.1"/>
    <property type="molecule type" value="Genomic_DNA"/>
</dbReference>
<dbReference type="SUPFAM" id="SSF50156">
    <property type="entry name" value="PDZ domain-like"/>
    <property type="match status" value="2"/>
</dbReference>
<dbReference type="InterPro" id="IPR041489">
    <property type="entry name" value="PDZ_6"/>
</dbReference>
<keyword evidence="10 11" id="KW-0472">Membrane</keyword>
<evidence type="ECO:0000259" key="12">
    <source>
        <dbReference type="PROSITE" id="PS50106"/>
    </source>
</evidence>
<dbReference type="GO" id="GO:0016020">
    <property type="term" value="C:membrane"/>
    <property type="evidence" value="ECO:0007669"/>
    <property type="project" value="UniProtKB-SubCell"/>
</dbReference>
<evidence type="ECO:0000256" key="3">
    <source>
        <dbReference type="ARBA" id="ARBA00007931"/>
    </source>
</evidence>
<dbReference type="RefSeq" id="WP_210536763.1">
    <property type="nucleotide sequence ID" value="NZ_JAGKTC010000002.1"/>
</dbReference>
<evidence type="ECO:0000256" key="9">
    <source>
        <dbReference type="ARBA" id="ARBA00023049"/>
    </source>
</evidence>
<evidence type="ECO:0000256" key="8">
    <source>
        <dbReference type="ARBA" id="ARBA00022989"/>
    </source>
</evidence>
<evidence type="ECO:0000313" key="14">
    <source>
        <dbReference type="Proteomes" id="UP000673447"/>
    </source>
</evidence>
<keyword evidence="14" id="KW-1185">Reference proteome</keyword>
<keyword evidence="11" id="KW-0479">Metal-binding</keyword>
<proteinExistence type="inferred from homology"/>
<dbReference type="AlphaFoldDB" id="A0A941AXN8"/>
<evidence type="ECO:0000256" key="11">
    <source>
        <dbReference type="RuleBase" id="RU362031"/>
    </source>
</evidence>
<reference evidence="13" key="1">
    <citation type="journal article" date="2016" name="Int. J. Syst. Evol. Microbiol.">
        <title>Pseudoxanthomonas helianthi sp. nov., isolated from roots of Jerusalem artichoke (Helianthus tuberosus).</title>
        <authorList>
            <person name="Kittiwongwattana C."/>
            <person name="Thawai C."/>
        </authorList>
    </citation>
    <scope>NUCLEOTIDE SEQUENCE</scope>
    <source>
        <strain evidence="13">110414</strain>
    </source>
</reference>
<comment type="subcellular location">
    <subcellularLocation>
        <location evidence="2">Membrane</location>
        <topology evidence="2">Multi-pass membrane protein</topology>
    </subcellularLocation>
</comment>
<dbReference type="InterPro" id="IPR036034">
    <property type="entry name" value="PDZ_sf"/>
</dbReference>
<evidence type="ECO:0000256" key="1">
    <source>
        <dbReference type="ARBA" id="ARBA00001947"/>
    </source>
</evidence>
<evidence type="ECO:0000313" key="13">
    <source>
        <dbReference type="EMBL" id="MBP3984918.1"/>
    </source>
</evidence>
<sequence>MSELVGSIWWMLVALGVLVTFHEFGHYWVARRCGVKVLRFSVGFGKPLWSRRDRHGTEFCIAAIPLGGYVKMLDENTLDEGDAPVAASDRAQAFNRKPVAQRIAIVAAGPIANLVLCVALLWAMFVVGKQDYSATVGHVQGLAAQAGLQRGERIVKVGDREVATWSDAATALTIAAIDGQDARIEAESADGDVSTHTLKLSQLPAGFDQENVLGLAGMAWQFQLPPAVIGKIAPGSPAAASLQPDDQITAIDGAPIHDLADLQAKVAVLGQRGGEAMVEVDREGERLAFPMAPRRMKTPDGVEYWGLGIEAKATEMPPYDALQRLNPLAAIPAAFRETGKIASDSLGMMRRMLVGQASVKNLSGTITIARAANASAERGLGWFLWFLGAVSLSLAIINLLPIPVLDGGHLLYYLIELVKGSPLSERAMAAGQYAGLAALAGLMGLALYNDILRLPF</sequence>
<evidence type="ECO:0000256" key="7">
    <source>
        <dbReference type="ARBA" id="ARBA00022833"/>
    </source>
</evidence>
<comment type="similarity">
    <text evidence="3 11">Belongs to the peptidase M50B family.</text>
</comment>
<organism evidence="13 14">
    <name type="scientific">Pseudoxanthomonas helianthi</name>
    <dbReference type="NCBI Taxonomy" id="1453541"/>
    <lineage>
        <taxon>Bacteria</taxon>
        <taxon>Pseudomonadati</taxon>
        <taxon>Pseudomonadota</taxon>
        <taxon>Gammaproteobacteria</taxon>
        <taxon>Lysobacterales</taxon>
        <taxon>Lysobacteraceae</taxon>
        <taxon>Pseudoxanthomonas</taxon>
    </lineage>
</organism>
<gene>
    <name evidence="13" type="primary">rseP</name>
    <name evidence="13" type="ORF">J5837_10885</name>
</gene>
<reference evidence="13" key="2">
    <citation type="submission" date="2021-03" db="EMBL/GenBank/DDBJ databases">
        <authorList>
            <person name="Cao W."/>
        </authorList>
    </citation>
    <scope>NUCLEOTIDE SEQUENCE</scope>
    <source>
        <strain evidence="13">110414</strain>
    </source>
</reference>
<dbReference type="InterPro" id="IPR004387">
    <property type="entry name" value="Pept_M50_Zn"/>
</dbReference>
<dbReference type="CDD" id="cd06163">
    <property type="entry name" value="S2P-M50_PDZ_RseP-like"/>
    <property type="match status" value="2"/>
</dbReference>
<protein>
    <recommendedName>
        <fullName evidence="11">Zinc metalloprotease</fullName>
        <ecNumber evidence="11">3.4.24.-</ecNumber>
    </recommendedName>
</protein>
<dbReference type="InterPro" id="IPR001478">
    <property type="entry name" value="PDZ"/>
</dbReference>
<dbReference type="Pfam" id="PF02163">
    <property type="entry name" value="Peptidase_M50"/>
    <property type="match status" value="1"/>
</dbReference>
<dbReference type="PANTHER" id="PTHR42837:SF2">
    <property type="entry name" value="MEMBRANE METALLOPROTEASE ARASP2, CHLOROPLASTIC-RELATED"/>
    <property type="match status" value="1"/>
</dbReference>
<dbReference type="GO" id="GO:0046872">
    <property type="term" value="F:metal ion binding"/>
    <property type="evidence" value="ECO:0007669"/>
    <property type="project" value="UniProtKB-KW"/>
</dbReference>
<keyword evidence="5 11" id="KW-0812">Transmembrane</keyword>
<evidence type="ECO:0000256" key="4">
    <source>
        <dbReference type="ARBA" id="ARBA00022670"/>
    </source>
</evidence>
<evidence type="ECO:0000256" key="10">
    <source>
        <dbReference type="ARBA" id="ARBA00023136"/>
    </source>
</evidence>
<comment type="cofactor">
    <cofactor evidence="1 11">
        <name>Zn(2+)</name>
        <dbReference type="ChEBI" id="CHEBI:29105"/>
    </cofactor>
</comment>
<dbReference type="NCBIfam" id="TIGR00054">
    <property type="entry name" value="RIP metalloprotease RseP"/>
    <property type="match status" value="1"/>
</dbReference>
<dbReference type="Pfam" id="PF17820">
    <property type="entry name" value="PDZ_6"/>
    <property type="match status" value="1"/>
</dbReference>
<keyword evidence="8 11" id="KW-1133">Transmembrane helix</keyword>
<feature type="transmembrane region" description="Helical" evidence="11">
    <location>
        <begin position="103"/>
        <end position="125"/>
    </location>
</feature>
<comment type="caution">
    <text evidence="13">The sequence shown here is derived from an EMBL/GenBank/DDBJ whole genome shotgun (WGS) entry which is preliminary data.</text>
</comment>
<dbReference type="Proteomes" id="UP000673447">
    <property type="component" value="Unassembled WGS sequence"/>
</dbReference>
<dbReference type="InterPro" id="IPR008915">
    <property type="entry name" value="Peptidase_M50"/>
</dbReference>
<keyword evidence="4" id="KW-0645">Protease</keyword>